<organism evidence="1 2">
    <name type="scientific">Streptomyces calvus</name>
    <dbReference type="NCBI Taxonomy" id="67282"/>
    <lineage>
        <taxon>Bacteria</taxon>
        <taxon>Bacillati</taxon>
        <taxon>Actinomycetota</taxon>
        <taxon>Actinomycetes</taxon>
        <taxon>Kitasatosporales</taxon>
        <taxon>Streptomycetaceae</taxon>
        <taxon>Streptomyces</taxon>
    </lineage>
</organism>
<protein>
    <submittedName>
        <fullName evidence="1">Uncharacterized protein</fullName>
    </submittedName>
</protein>
<name>A0AA40VI20_9ACTN</name>
<accession>A0AA40VI20</accession>
<evidence type="ECO:0000313" key="1">
    <source>
        <dbReference type="EMBL" id="MBA8946350.1"/>
    </source>
</evidence>
<reference evidence="1 2" key="1">
    <citation type="submission" date="2020-08" db="EMBL/GenBank/DDBJ databases">
        <title>Genomic Encyclopedia of Type Strains, Phase III (KMG-III): the genomes of soil and plant-associated and newly described type strains.</title>
        <authorList>
            <person name="Whitman W."/>
        </authorList>
    </citation>
    <scope>NUCLEOTIDE SEQUENCE [LARGE SCALE GENOMIC DNA]</scope>
    <source>
        <strain evidence="1 2">CECT 3271</strain>
    </source>
</reference>
<dbReference type="EMBL" id="JACJIE010000013">
    <property type="protein sequence ID" value="MBA8946350.1"/>
    <property type="molecule type" value="Genomic_DNA"/>
</dbReference>
<gene>
    <name evidence="1" type="ORF">FHS33_004803</name>
</gene>
<evidence type="ECO:0000313" key="2">
    <source>
        <dbReference type="Proteomes" id="UP000530412"/>
    </source>
</evidence>
<proteinExistence type="predicted"/>
<sequence length="39" mass="4182">MSVAQFEAHTGDGVEALDFARRARRLLSGSARPSPTYGC</sequence>
<comment type="caution">
    <text evidence="1">The sequence shown here is derived from an EMBL/GenBank/DDBJ whole genome shotgun (WGS) entry which is preliminary data.</text>
</comment>
<dbReference type="AlphaFoldDB" id="A0AA40VI20"/>
<dbReference type="Proteomes" id="UP000530412">
    <property type="component" value="Unassembled WGS sequence"/>
</dbReference>